<dbReference type="InterPro" id="IPR002711">
    <property type="entry name" value="HNH"/>
</dbReference>
<dbReference type="eggNOG" id="COG1403">
    <property type="taxonomic scope" value="Bacteria"/>
</dbReference>
<dbReference type="Proteomes" id="UP000017786">
    <property type="component" value="Chromosome"/>
</dbReference>
<evidence type="ECO:0000313" key="5">
    <source>
        <dbReference type="Proteomes" id="UP000017786"/>
    </source>
</evidence>
<feature type="domain" description="HNH nuclease" evidence="3">
    <location>
        <begin position="312"/>
        <end position="363"/>
    </location>
</feature>
<feature type="region of interest" description="Disordered" evidence="2">
    <location>
        <begin position="158"/>
        <end position="178"/>
    </location>
</feature>
<dbReference type="Pfam" id="PF02720">
    <property type="entry name" value="DUF222"/>
    <property type="match status" value="1"/>
</dbReference>
<dbReference type="GO" id="GO:0003676">
    <property type="term" value="F:nucleic acid binding"/>
    <property type="evidence" value="ECO:0007669"/>
    <property type="project" value="InterPro"/>
</dbReference>
<comment type="similarity">
    <text evidence="1">Belongs to the Rv1128c/1148c/1588c/1702c/1945/3466 family.</text>
</comment>
<evidence type="ECO:0000313" key="4">
    <source>
        <dbReference type="EMBL" id="AGZ52467.1"/>
    </source>
</evidence>
<name>U5WU48_MYCKA</name>
<proteinExistence type="inferred from homology"/>
<protein>
    <recommendedName>
        <fullName evidence="3">HNH nuclease domain-containing protein</fullName>
    </recommendedName>
</protein>
<feature type="compositionally biased region" description="Basic and acidic residues" evidence="2">
    <location>
        <begin position="158"/>
        <end position="167"/>
    </location>
</feature>
<evidence type="ECO:0000256" key="1">
    <source>
        <dbReference type="ARBA" id="ARBA00023450"/>
    </source>
</evidence>
<reference evidence="4 5" key="1">
    <citation type="submission" date="2013-10" db="EMBL/GenBank/DDBJ databases">
        <title>Genome sequence of Mycobacterium kansasii.</title>
        <authorList>
            <consortium name="McGill University Mycobacterium genome consortium"/>
            <person name="Veyrier F.J."/>
            <person name="Behr M.A."/>
        </authorList>
    </citation>
    <scope>NUCLEOTIDE SEQUENCE [LARGE SCALE GENOMIC DNA]</scope>
    <source>
        <strain evidence="4 5">ATCC 12478</strain>
    </source>
</reference>
<dbReference type="InterPro" id="IPR003615">
    <property type="entry name" value="HNH_nuc"/>
</dbReference>
<dbReference type="Gene3D" id="1.10.30.50">
    <property type="match status" value="1"/>
</dbReference>
<feature type="compositionally biased region" description="Pro residues" evidence="2">
    <location>
        <begin position="398"/>
        <end position="409"/>
    </location>
</feature>
<gene>
    <name evidence="4" type="ORF">MKAN_20780</name>
</gene>
<dbReference type="Pfam" id="PF01844">
    <property type="entry name" value="HNH"/>
    <property type="match status" value="1"/>
</dbReference>
<organism evidence="4 5">
    <name type="scientific">Mycobacterium kansasii ATCC 12478</name>
    <dbReference type="NCBI Taxonomy" id="557599"/>
    <lineage>
        <taxon>Bacteria</taxon>
        <taxon>Bacillati</taxon>
        <taxon>Actinomycetota</taxon>
        <taxon>Actinomycetes</taxon>
        <taxon>Mycobacteriales</taxon>
        <taxon>Mycobacteriaceae</taxon>
        <taxon>Mycobacterium</taxon>
    </lineage>
</organism>
<evidence type="ECO:0000256" key="2">
    <source>
        <dbReference type="SAM" id="MobiDB-lite"/>
    </source>
</evidence>
<dbReference type="HOGENOM" id="CLU_057500_1_0_11"/>
<dbReference type="EMBL" id="CP006835">
    <property type="protein sequence ID" value="AGZ52467.1"/>
    <property type="molecule type" value="Genomic_DNA"/>
</dbReference>
<accession>U5WU48</accession>
<dbReference type="InterPro" id="IPR003870">
    <property type="entry name" value="DUF222"/>
</dbReference>
<evidence type="ECO:0000259" key="3">
    <source>
        <dbReference type="SMART" id="SM00507"/>
    </source>
</evidence>
<dbReference type="AlphaFoldDB" id="U5WU48"/>
<dbReference type="SMART" id="SM00507">
    <property type="entry name" value="HNHc"/>
    <property type="match status" value="1"/>
</dbReference>
<dbReference type="GO" id="GO:0004519">
    <property type="term" value="F:endonuclease activity"/>
    <property type="evidence" value="ECO:0007669"/>
    <property type="project" value="InterPro"/>
</dbReference>
<dbReference type="GO" id="GO:0008270">
    <property type="term" value="F:zinc ion binding"/>
    <property type="evidence" value="ECO:0007669"/>
    <property type="project" value="InterPro"/>
</dbReference>
<feature type="region of interest" description="Disordered" evidence="2">
    <location>
        <begin position="389"/>
        <end position="409"/>
    </location>
</feature>
<dbReference type="CDD" id="cd00085">
    <property type="entry name" value="HNHc"/>
    <property type="match status" value="1"/>
</dbReference>
<dbReference type="KEGG" id="mkn:MKAN_20780"/>
<sequence length="432" mass="47103">MRAEIGRAGVVGGGCDDEVMSSSAAAGAVVAGPGERLEELFEELAELAGQRNAIDGRIVEIAAEMDRDELCGATGARSVAALLAWKLGSSSTNAHTFTTVARRFEEFPRCVQGMREGWLSLDQVGVIAARAGAGSDEHYVQLARVATVNQLRTAVKLEPRPEPDPRPHAQPSITKTTNEQGSCWRIRLAHDDAAKFDAALASYRDALIAEWKHDHDNVASESTPPLPTTVEAFIRLVETGWDAEVARRPHGQHTTVVVHVDVKDRIAALHLGPLLSDAERRYLSCDATAEVWFERDGQLIGAGRATRVINRRLRRALEHRDQTCAVPGCGATRGLHAHHLRHWEDGGATELDNLVLLCPYHHRSHHRGIITITAPAANPTITDTCGRQLSAGSLARPPTQPPPTVPPYPGPIGERADWWWYDPFQPQPPPNN</sequence>